<dbReference type="GO" id="GO:0030976">
    <property type="term" value="F:thiamine pyrophosphate binding"/>
    <property type="evidence" value="ECO:0007669"/>
    <property type="project" value="TreeGrafter"/>
</dbReference>
<dbReference type="SUPFAM" id="SSF53850">
    <property type="entry name" value="Periplasmic binding protein-like II"/>
    <property type="match status" value="1"/>
</dbReference>
<name>A0A100W3I5_9MYCO</name>
<comment type="caution">
    <text evidence="2">The sequence shown here is derived from an EMBL/GenBank/DDBJ whole genome shotgun (WGS) entry which is preliminary data.</text>
</comment>
<dbReference type="EMBL" id="BCSX01000044">
    <property type="protein sequence ID" value="GAS90987.1"/>
    <property type="molecule type" value="Genomic_DNA"/>
</dbReference>
<keyword evidence="1" id="KW-0732">Signal</keyword>
<reference evidence="3" key="2">
    <citation type="submission" date="2016-02" db="EMBL/GenBank/DDBJ databases">
        <title>Draft genome sequence of five rapidly growing Mycobacterium species.</title>
        <authorList>
            <person name="Katahira K."/>
            <person name="Gotou Y."/>
            <person name="Iida K."/>
            <person name="Ogura Y."/>
            <person name="Hayashi T."/>
        </authorList>
    </citation>
    <scope>NUCLEOTIDE SEQUENCE [LARGE SCALE GENOMIC DNA]</scope>
    <source>
        <strain evidence="3">JCM15654</strain>
    </source>
</reference>
<keyword evidence="3" id="KW-1185">Reference proteome</keyword>
<organism evidence="2 3">
    <name type="scientific">Mycolicibacterium brisbanense</name>
    <dbReference type="NCBI Taxonomy" id="146020"/>
    <lineage>
        <taxon>Bacteria</taxon>
        <taxon>Bacillati</taxon>
        <taxon>Actinomycetota</taxon>
        <taxon>Actinomycetes</taxon>
        <taxon>Mycobacteriales</taxon>
        <taxon>Mycobacteriaceae</taxon>
        <taxon>Mycolicibacterium</taxon>
    </lineage>
</organism>
<protein>
    <submittedName>
        <fullName evidence="2">Extracellular solute-binding protein</fullName>
    </submittedName>
</protein>
<dbReference type="PANTHER" id="PTHR30006">
    <property type="entry name" value="THIAMINE-BINDING PERIPLASMIC PROTEIN-RELATED"/>
    <property type="match status" value="1"/>
</dbReference>
<dbReference type="Pfam" id="PF13343">
    <property type="entry name" value="SBP_bac_6"/>
    <property type="match status" value="1"/>
</dbReference>
<dbReference type="GO" id="GO:0030288">
    <property type="term" value="C:outer membrane-bounded periplasmic space"/>
    <property type="evidence" value="ECO:0007669"/>
    <property type="project" value="TreeGrafter"/>
</dbReference>
<dbReference type="GO" id="GO:0015888">
    <property type="term" value="P:thiamine transport"/>
    <property type="evidence" value="ECO:0007669"/>
    <property type="project" value="TreeGrafter"/>
</dbReference>
<evidence type="ECO:0000313" key="2">
    <source>
        <dbReference type="EMBL" id="GAS90987.1"/>
    </source>
</evidence>
<proteinExistence type="predicted"/>
<sequence>MLSRTARPRTSQPKLIPGIIAAVTALVATGVVACAPPQKDNGGAQTQSGVKAAEATSAEAFGGMDGLVTAAKAEGELNVIALPPDWANYGAIIKAFSDKYGIKVNSAQPDASSQEEINAANQQKGKSAAPDVFDLGQAVALANTSMFAPYKVATFDTIPAKFKDPNGVWVNGYGGYMSIGFDSAKVPAVTNVDDLLKPEYHGKVALNGDPTQAGAAFSGVVMAALAQGGSADNIAPGVDFFGKLHQAGNFLPVDPTPATIESGQTPVVIDWNYTNAAETRKLPSWQVVVPPDHAVAGYYFQAINKEAPHPAAARLWQEFLFSDEGQNMFMVGGVRPVRADQMAVAGTVDKAAFAKLPSIDGQVVIPTPAQTEAATKYLADNWAKAIG</sequence>
<accession>A0A100W3I5</accession>
<dbReference type="PANTHER" id="PTHR30006:SF2">
    <property type="entry name" value="ABC TRANSPORTER SUBSTRATE-BINDING PROTEIN"/>
    <property type="match status" value="1"/>
</dbReference>
<gene>
    <name evidence="2" type="ORF">RMCB_5083</name>
</gene>
<dbReference type="Gene3D" id="3.40.190.10">
    <property type="entry name" value="Periplasmic binding protein-like II"/>
    <property type="match status" value="2"/>
</dbReference>
<reference evidence="3" key="1">
    <citation type="journal article" date="2016" name="Genome Announc.">
        <title>Draft Genome Sequences of Five Rapidly Growing Mycobacterium Species, M. thermoresistibile, M. fortuitum subsp. acetamidolyticum, M. canariasense, M. brisbanense, and M. novocastrense.</title>
        <authorList>
            <person name="Katahira K."/>
            <person name="Ogura Y."/>
            <person name="Gotoh Y."/>
            <person name="Hayashi T."/>
        </authorList>
    </citation>
    <scope>NUCLEOTIDE SEQUENCE [LARGE SCALE GENOMIC DNA]</scope>
    <source>
        <strain evidence="3">JCM15654</strain>
    </source>
</reference>
<dbReference type="STRING" id="146020.RMCB_5083"/>
<dbReference type="AlphaFoldDB" id="A0A100W3I5"/>
<evidence type="ECO:0000313" key="3">
    <source>
        <dbReference type="Proteomes" id="UP000069620"/>
    </source>
</evidence>
<dbReference type="Proteomes" id="UP000069620">
    <property type="component" value="Unassembled WGS sequence"/>
</dbReference>
<dbReference type="OrthoDB" id="366726at2"/>
<dbReference type="PROSITE" id="PS51257">
    <property type="entry name" value="PROKAR_LIPOPROTEIN"/>
    <property type="match status" value="1"/>
</dbReference>
<evidence type="ECO:0000256" key="1">
    <source>
        <dbReference type="ARBA" id="ARBA00022729"/>
    </source>
</evidence>
<dbReference type="GO" id="GO:0030975">
    <property type="term" value="F:thiamine binding"/>
    <property type="evidence" value="ECO:0007669"/>
    <property type="project" value="TreeGrafter"/>
</dbReference>